<organism evidence="2 3">
    <name type="scientific">Psylliodes chrysocephalus</name>
    <dbReference type="NCBI Taxonomy" id="3402493"/>
    <lineage>
        <taxon>Eukaryota</taxon>
        <taxon>Metazoa</taxon>
        <taxon>Ecdysozoa</taxon>
        <taxon>Arthropoda</taxon>
        <taxon>Hexapoda</taxon>
        <taxon>Insecta</taxon>
        <taxon>Pterygota</taxon>
        <taxon>Neoptera</taxon>
        <taxon>Endopterygota</taxon>
        <taxon>Coleoptera</taxon>
        <taxon>Polyphaga</taxon>
        <taxon>Cucujiformia</taxon>
        <taxon>Chrysomeloidea</taxon>
        <taxon>Chrysomelidae</taxon>
        <taxon>Galerucinae</taxon>
        <taxon>Alticini</taxon>
        <taxon>Psylliodes</taxon>
    </lineage>
</organism>
<feature type="compositionally biased region" description="Polar residues" evidence="1">
    <location>
        <begin position="109"/>
        <end position="130"/>
    </location>
</feature>
<dbReference type="EMBL" id="OV651817">
    <property type="protein sequence ID" value="CAH1110995.1"/>
    <property type="molecule type" value="Genomic_DNA"/>
</dbReference>
<evidence type="ECO:0000313" key="2">
    <source>
        <dbReference type="EMBL" id="CAH1110995.1"/>
    </source>
</evidence>
<sequence>MDYSPSQLLNSRIYKTKLPTSNELLQPQLCKDVRERLEAKRSLNLKYDKTWDSSKILKSNVAPRSYIVQNSHNNVVRRNMYDIKPSKNKFSTKTDLSNDIVVISAEPIPNNTTSELQSDSHSKVTMSDSQPVEPELSASSPPPHQ</sequence>
<feature type="region of interest" description="Disordered" evidence="1">
    <location>
        <begin position="106"/>
        <end position="145"/>
    </location>
</feature>
<dbReference type="OrthoDB" id="6090360at2759"/>
<reference evidence="2" key="1">
    <citation type="submission" date="2022-01" db="EMBL/GenBank/DDBJ databases">
        <authorList>
            <person name="King R."/>
        </authorList>
    </citation>
    <scope>NUCLEOTIDE SEQUENCE</scope>
</reference>
<name>A0A9P0D465_9CUCU</name>
<keyword evidence="3" id="KW-1185">Reference proteome</keyword>
<protein>
    <submittedName>
        <fullName evidence="2">Uncharacterized protein</fullName>
    </submittedName>
</protein>
<gene>
    <name evidence="2" type="ORF">PSYICH_LOCUS11257</name>
</gene>
<proteinExistence type="predicted"/>
<evidence type="ECO:0000313" key="3">
    <source>
        <dbReference type="Proteomes" id="UP001153636"/>
    </source>
</evidence>
<dbReference type="AlphaFoldDB" id="A0A9P0D465"/>
<accession>A0A9P0D465</accession>
<dbReference type="Proteomes" id="UP001153636">
    <property type="component" value="Chromosome 5"/>
</dbReference>
<evidence type="ECO:0000256" key="1">
    <source>
        <dbReference type="SAM" id="MobiDB-lite"/>
    </source>
</evidence>